<dbReference type="PANTHER" id="PTHR11669:SF8">
    <property type="entry name" value="DNA POLYMERASE III SUBUNIT DELTA"/>
    <property type="match status" value="1"/>
</dbReference>
<reference evidence="1" key="1">
    <citation type="submission" date="2018-05" db="EMBL/GenBank/DDBJ databases">
        <authorList>
            <person name="Lanie J.A."/>
            <person name="Ng W.-L."/>
            <person name="Kazmierczak K.M."/>
            <person name="Andrzejewski T.M."/>
            <person name="Davidsen T.M."/>
            <person name="Wayne K.J."/>
            <person name="Tettelin H."/>
            <person name="Glass J.I."/>
            <person name="Rusch D."/>
            <person name="Podicherti R."/>
            <person name="Tsui H.-C.T."/>
            <person name="Winkler M.E."/>
        </authorList>
    </citation>
    <scope>NUCLEOTIDE SEQUENCE</scope>
</reference>
<sequence>VHAYLFVGPPGAGRATAARAFAGSILARGTEGDDADRHRRLAGAGRHPDLVWVSPPGRALLVADAEGITVESSRSPIEADRKVMVIDRFDTAEPECAASLLKTIEEPPVTVVFVLLAEEVPAEHITIASRCVRVDLPPLADEAVVAVLVADGVDSERAAHLAVASAGSLDRARLLADDPTLQDRRDAWWSVPDRIDGTGAAVAVLVEELRSMIDDGQRSLTTRHELEAADMAEQEKAFGTRGSGRRQLEERQRREVRRFRDDEFRFGLATLARRYRDLAVGGRSSAMDATARITRVGGELVRNPNEALLLQALFLDLPGSA</sequence>
<dbReference type="SUPFAM" id="SSF52540">
    <property type="entry name" value="P-loop containing nucleoside triphosphate hydrolases"/>
    <property type="match status" value="1"/>
</dbReference>
<protein>
    <recommendedName>
        <fullName evidence="2">DNA polymerase III delta N-terminal domain-containing protein</fullName>
    </recommendedName>
</protein>
<evidence type="ECO:0008006" key="2">
    <source>
        <dbReference type="Google" id="ProtNLM"/>
    </source>
</evidence>
<proteinExistence type="predicted"/>
<dbReference type="EMBL" id="UINC01001555">
    <property type="protein sequence ID" value="SUZ83539.1"/>
    <property type="molecule type" value="Genomic_DNA"/>
</dbReference>
<dbReference type="InterPro" id="IPR027417">
    <property type="entry name" value="P-loop_NTPase"/>
</dbReference>
<feature type="non-terminal residue" evidence="1">
    <location>
        <position position="1"/>
    </location>
</feature>
<dbReference type="AlphaFoldDB" id="A0A381QY40"/>
<dbReference type="GO" id="GO:0006261">
    <property type="term" value="P:DNA-templated DNA replication"/>
    <property type="evidence" value="ECO:0007669"/>
    <property type="project" value="TreeGrafter"/>
</dbReference>
<dbReference type="Gene3D" id="3.40.50.300">
    <property type="entry name" value="P-loop containing nucleotide triphosphate hydrolases"/>
    <property type="match status" value="1"/>
</dbReference>
<dbReference type="PANTHER" id="PTHR11669">
    <property type="entry name" value="REPLICATION FACTOR C / DNA POLYMERASE III GAMMA-TAU SUBUNIT"/>
    <property type="match status" value="1"/>
</dbReference>
<accession>A0A381QY40</accession>
<name>A0A381QY40_9ZZZZ</name>
<dbReference type="Pfam" id="PF13177">
    <property type="entry name" value="DNA_pol3_delta2"/>
    <property type="match status" value="1"/>
</dbReference>
<organism evidence="1">
    <name type="scientific">marine metagenome</name>
    <dbReference type="NCBI Taxonomy" id="408172"/>
    <lineage>
        <taxon>unclassified sequences</taxon>
        <taxon>metagenomes</taxon>
        <taxon>ecological metagenomes</taxon>
    </lineage>
</organism>
<dbReference type="InterPro" id="IPR050238">
    <property type="entry name" value="DNA_Rep/Repair_Clamp_Loader"/>
</dbReference>
<evidence type="ECO:0000313" key="1">
    <source>
        <dbReference type="EMBL" id="SUZ83539.1"/>
    </source>
</evidence>
<gene>
    <name evidence="1" type="ORF">METZ01_LOCUS36393</name>
</gene>